<sequence>MHPLFIDPFHDYLFMQRALVGSFTVCLGAVPVGIFMTLRRMSLTGDAMAHAILPGAAIAYLISGLSLLGLTVGGVFAGLIVAALAGWVARSTHLKEDTSLAAFYLISLALGVLVISLKQSNVDLFHVLFGNILALDNMALRLLASISSISLLLMAVLYRPLVIECVDPSFFRYSGHASAAAHYGFLFLMVINMVAGFHALGTLMAIGVMILPAAAARFWVHSIDYILVAAVLISIVGCYIGLLLSFHLDLPSGPAIIISLGIIYVFSILFGAHGGLISRLIPTRHLTG</sequence>
<evidence type="ECO:0000313" key="9">
    <source>
        <dbReference type="Proteomes" id="UP000316199"/>
    </source>
</evidence>
<dbReference type="PANTHER" id="PTHR30477">
    <property type="entry name" value="ABC-TRANSPORTER METAL-BINDING PROTEIN"/>
    <property type="match status" value="1"/>
</dbReference>
<accession>A0A520S208</accession>
<evidence type="ECO:0000256" key="5">
    <source>
        <dbReference type="ARBA" id="ARBA00023136"/>
    </source>
</evidence>
<dbReference type="AlphaFoldDB" id="A0A520S208"/>
<dbReference type="GO" id="GO:0043190">
    <property type="term" value="C:ATP-binding cassette (ABC) transporter complex"/>
    <property type="evidence" value="ECO:0007669"/>
    <property type="project" value="InterPro"/>
</dbReference>
<feature type="transmembrane region" description="Helical" evidence="7">
    <location>
        <begin position="68"/>
        <end position="89"/>
    </location>
</feature>
<feature type="transmembrane region" description="Helical" evidence="7">
    <location>
        <begin position="226"/>
        <end position="248"/>
    </location>
</feature>
<keyword evidence="6" id="KW-0813">Transport</keyword>
<comment type="caution">
    <text evidence="8">The sequence shown here is derived from an EMBL/GenBank/DDBJ whole genome shotgun (WGS) entry which is preliminary data.</text>
</comment>
<dbReference type="InterPro" id="IPR037294">
    <property type="entry name" value="ABC_BtuC-like"/>
</dbReference>
<reference evidence="8 9" key="1">
    <citation type="submission" date="2019-02" db="EMBL/GenBank/DDBJ databases">
        <title>Prokaryotic population dynamics and viral predation in marine succession experiment using metagenomics: the confinement effect.</title>
        <authorList>
            <person name="Haro-Moreno J.M."/>
            <person name="Rodriguez-Valera F."/>
            <person name="Lopez-Perez M."/>
        </authorList>
    </citation>
    <scope>NUCLEOTIDE SEQUENCE [LARGE SCALE GENOMIC DNA]</scope>
    <source>
        <strain evidence="8">MED-G157</strain>
    </source>
</reference>
<dbReference type="Proteomes" id="UP000316199">
    <property type="component" value="Unassembled WGS sequence"/>
</dbReference>
<evidence type="ECO:0000313" key="8">
    <source>
        <dbReference type="EMBL" id="RZO76505.1"/>
    </source>
</evidence>
<dbReference type="PANTHER" id="PTHR30477:SF13">
    <property type="entry name" value="IRON TRANSPORT SYSTEM MEMBRANE PROTEIN HI_0360-RELATED"/>
    <property type="match status" value="1"/>
</dbReference>
<proteinExistence type="inferred from homology"/>
<protein>
    <submittedName>
        <fullName evidence="8">Metal ABC transporter permease</fullName>
    </submittedName>
</protein>
<dbReference type="Gene3D" id="1.10.3470.10">
    <property type="entry name" value="ABC transporter involved in vitamin B12 uptake, BtuC"/>
    <property type="match status" value="1"/>
</dbReference>
<dbReference type="InterPro" id="IPR001626">
    <property type="entry name" value="ABC_TroCD"/>
</dbReference>
<feature type="transmembrane region" description="Helical" evidence="7">
    <location>
        <begin position="101"/>
        <end position="118"/>
    </location>
</feature>
<feature type="transmembrane region" description="Helical" evidence="7">
    <location>
        <begin position="138"/>
        <end position="158"/>
    </location>
</feature>
<dbReference type="SUPFAM" id="SSF81345">
    <property type="entry name" value="ABC transporter involved in vitamin B12 uptake, BtuC"/>
    <property type="match status" value="1"/>
</dbReference>
<gene>
    <name evidence="8" type="ORF">EVA68_04115</name>
</gene>
<dbReference type="Pfam" id="PF00950">
    <property type="entry name" value="ABC-3"/>
    <property type="match status" value="1"/>
</dbReference>
<evidence type="ECO:0000256" key="4">
    <source>
        <dbReference type="ARBA" id="ARBA00022989"/>
    </source>
</evidence>
<feature type="transmembrane region" description="Helical" evidence="7">
    <location>
        <begin position="254"/>
        <end position="276"/>
    </location>
</feature>
<evidence type="ECO:0000256" key="3">
    <source>
        <dbReference type="ARBA" id="ARBA00022692"/>
    </source>
</evidence>
<feature type="transmembrane region" description="Helical" evidence="7">
    <location>
        <begin position="12"/>
        <end position="36"/>
    </location>
</feature>
<organism evidence="8 9">
    <name type="scientific">OM182 bacterium</name>
    <dbReference type="NCBI Taxonomy" id="2510334"/>
    <lineage>
        <taxon>Bacteria</taxon>
        <taxon>Pseudomonadati</taxon>
        <taxon>Pseudomonadota</taxon>
        <taxon>Gammaproteobacteria</taxon>
        <taxon>OMG group</taxon>
        <taxon>OM182 clade</taxon>
    </lineage>
</organism>
<comment type="subcellular location">
    <subcellularLocation>
        <location evidence="6">Cell membrane</location>
        <topology evidence="6">Multi-pass membrane protein</topology>
    </subcellularLocation>
    <subcellularLocation>
        <location evidence="1">Membrane</location>
        <topology evidence="1">Multi-pass membrane protein</topology>
    </subcellularLocation>
</comment>
<dbReference type="GO" id="GO:0010043">
    <property type="term" value="P:response to zinc ion"/>
    <property type="evidence" value="ECO:0007669"/>
    <property type="project" value="TreeGrafter"/>
</dbReference>
<feature type="transmembrane region" description="Helical" evidence="7">
    <location>
        <begin position="170"/>
        <end position="191"/>
    </location>
</feature>
<keyword evidence="4 7" id="KW-1133">Transmembrane helix</keyword>
<evidence type="ECO:0000256" key="1">
    <source>
        <dbReference type="ARBA" id="ARBA00004141"/>
    </source>
</evidence>
<keyword evidence="5 7" id="KW-0472">Membrane</keyword>
<evidence type="ECO:0000256" key="6">
    <source>
        <dbReference type="RuleBase" id="RU003943"/>
    </source>
</evidence>
<evidence type="ECO:0000256" key="7">
    <source>
        <dbReference type="SAM" id="Phobius"/>
    </source>
</evidence>
<evidence type="ECO:0000256" key="2">
    <source>
        <dbReference type="ARBA" id="ARBA00008034"/>
    </source>
</evidence>
<comment type="similarity">
    <text evidence="2 6">Belongs to the ABC-3 integral membrane protein family.</text>
</comment>
<name>A0A520S208_9GAMM</name>
<dbReference type="GO" id="GO:0055085">
    <property type="term" value="P:transmembrane transport"/>
    <property type="evidence" value="ECO:0007669"/>
    <property type="project" value="InterPro"/>
</dbReference>
<dbReference type="EMBL" id="SHAG01000011">
    <property type="protein sequence ID" value="RZO76505.1"/>
    <property type="molecule type" value="Genomic_DNA"/>
</dbReference>
<keyword evidence="3 6" id="KW-0812">Transmembrane</keyword>